<keyword evidence="3" id="KW-0378">Hydrolase</keyword>
<dbReference type="Gene3D" id="3.40.50.1820">
    <property type="entry name" value="alpha/beta hydrolase"/>
    <property type="match status" value="1"/>
</dbReference>
<dbReference type="Pfam" id="PF22244">
    <property type="entry name" value="GCE_fung"/>
    <property type="match status" value="1"/>
</dbReference>
<gene>
    <name evidence="5" type="ORF">AFM12_03315</name>
</gene>
<organism evidence="5 6">
    <name type="scientific">Jiulongibacter sediminis</name>
    <dbReference type="NCBI Taxonomy" id="1605367"/>
    <lineage>
        <taxon>Bacteria</taxon>
        <taxon>Pseudomonadati</taxon>
        <taxon>Bacteroidota</taxon>
        <taxon>Cytophagia</taxon>
        <taxon>Cytophagales</taxon>
        <taxon>Leadbetterellaceae</taxon>
        <taxon>Jiulongibacter</taxon>
    </lineage>
</organism>
<proteinExistence type="predicted"/>
<dbReference type="STRING" id="1605367.AFM12_03315"/>
<dbReference type="AlphaFoldDB" id="A0A0N8HAA6"/>
<reference evidence="5 6" key="1">
    <citation type="submission" date="2015-07" db="EMBL/GenBank/DDBJ databases">
        <title>The draft genome sequence of Leadbetterella sp. JN14-9.</title>
        <authorList>
            <person name="Liu Y."/>
            <person name="Du J."/>
            <person name="Shao Z."/>
        </authorList>
    </citation>
    <scope>NUCLEOTIDE SEQUENCE [LARGE SCALE GENOMIC DNA]</scope>
    <source>
        <strain evidence="5 6">JN14-9</strain>
    </source>
</reference>
<comment type="caution">
    <text evidence="5">The sequence shown here is derived from an EMBL/GenBank/DDBJ whole genome shotgun (WGS) entry which is preliminary data.</text>
</comment>
<evidence type="ECO:0000256" key="1">
    <source>
        <dbReference type="ARBA" id="ARBA00022487"/>
    </source>
</evidence>
<sequence>MKSFLSILFTILIMKAGAQSKVNYDESKVEPYTLPELLRSAGGQEIKTVKEWESIRRTEIVRLFEEEVYGKIPAEAQLKPTIEILEKEGEAFHGKAVRQQIALDFERNGQSLRVHLLVYLPAGQDNPPVFVGYNFYGNASITEDENILLSPSWVPNKKEFGITENQITDGARGQRAHRWPVEKIIDAGFGLAAIYYGDVDPDRDDFSDGIHPLFYEEGQTKPGPSEWGAISAWAWGASRALDYLKSEPATANSKYILFGHSRLGKTSLWGGALDKRWDLVIANNSGCGGVAISRRKIGETVEAINTSFPHWFADRFKKYNDQENKMPVDQHMLVALIAPRPVYISSAVEDRWADPVGEYLGAYYASPAYQLYGLETPASDQQPSVSKPIHTSIGYHLRPGGHDVTDYDWEQFIAFSRKHLKP</sequence>
<dbReference type="InterPro" id="IPR029058">
    <property type="entry name" value="AB_hydrolase_fold"/>
</dbReference>
<dbReference type="EMBL" id="LGTQ01000005">
    <property type="protein sequence ID" value="KPM49636.1"/>
    <property type="molecule type" value="Genomic_DNA"/>
</dbReference>
<keyword evidence="1" id="KW-0719">Serine esterase</keyword>
<dbReference type="OrthoDB" id="9809261at2"/>
<evidence type="ECO:0000256" key="3">
    <source>
        <dbReference type="ARBA" id="ARBA00022801"/>
    </source>
</evidence>
<evidence type="ECO:0000259" key="4">
    <source>
        <dbReference type="Pfam" id="PF22244"/>
    </source>
</evidence>
<keyword evidence="2" id="KW-0732">Signal</keyword>
<dbReference type="SUPFAM" id="SSF53474">
    <property type="entry name" value="alpha/beta-Hydrolases"/>
    <property type="match status" value="1"/>
</dbReference>
<name>A0A0N8HAA6_9BACT</name>
<protein>
    <submittedName>
        <fullName evidence="5">Acetyl xylan esterase</fullName>
    </submittedName>
</protein>
<dbReference type="GO" id="GO:0052689">
    <property type="term" value="F:carboxylic ester hydrolase activity"/>
    <property type="evidence" value="ECO:0007669"/>
    <property type="project" value="UniProtKB-KW"/>
</dbReference>
<feature type="domain" description="4-O-methyl-glucuronoyl methylesterase-like" evidence="4">
    <location>
        <begin position="226"/>
        <end position="372"/>
    </location>
</feature>
<dbReference type="RefSeq" id="WP_082391172.1">
    <property type="nucleotide sequence ID" value="NZ_JXSZ01000005.1"/>
</dbReference>
<dbReference type="InterPro" id="IPR054579">
    <property type="entry name" value="GCE-like_dom"/>
</dbReference>
<evidence type="ECO:0000313" key="5">
    <source>
        <dbReference type="EMBL" id="KPM49636.1"/>
    </source>
</evidence>
<accession>A0A0N8HAA6</accession>
<keyword evidence="6" id="KW-1185">Reference proteome</keyword>
<evidence type="ECO:0000313" key="6">
    <source>
        <dbReference type="Proteomes" id="UP000050454"/>
    </source>
</evidence>
<dbReference type="Proteomes" id="UP000050454">
    <property type="component" value="Unassembled WGS sequence"/>
</dbReference>
<evidence type="ECO:0000256" key="2">
    <source>
        <dbReference type="ARBA" id="ARBA00022729"/>
    </source>
</evidence>
<dbReference type="PATRIC" id="fig|1605367.3.peg.2007"/>